<gene>
    <name evidence="2" type="ORF">SAMN02745118_02042</name>
</gene>
<keyword evidence="1" id="KW-0812">Transmembrane</keyword>
<evidence type="ECO:0000313" key="3">
    <source>
        <dbReference type="Proteomes" id="UP000190625"/>
    </source>
</evidence>
<evidence type="ECO:0000256" key="1">
    <source>
        <dbReference type="SAM" id="Phobius"/>
    </source>
</evidence>
<accession>A0A1T4P4N3</accession>
<reference evidence="3" key="1">
    <citation type="submission" date="2017-02" db="EMBL/GenBank/DDBJ databases">
        <authorList>
            <person name="Varghese N."/>
            <person name="Submissions S."/>
        </authorList>
    </citation>
    <scope>NUCLEOTIDE SEQUENCE [LARGE SCALE GENOMIC DNA]</scope>
    <source>
        <strain evidence="3">ATCC BAA-73</strain>
    </source>
</reference>
<keyword evidence="3" id="KW-1185">Reference proteome</keyword>
<protein>
    <recommendedName>
        <fullName evidence="4">Prepilin-type N-terminal cleavage/methylation domain-containing protein</fullName>
    </recommendedName>
</protein>
<dbReference type="RefSeq" id="WP_078810477.1">
    <property type="nucleotide sequence ID" value="NZ_FUWM01000017.1"/>
</dbReference>
<dbReference type="STRING" id="142842.SAMN02745118_02042"/>
<evidence type="ECO:0008006" key="4">
    <source>
        <dbReference type="Google" id="ProtNLM"/>
    </source>
</evidence>
<feature type="transmembrane region" description="Helical" evidence="1">
    <location>
        <begin position="12"/>
        <end position="36"/>
    </location>
</feature>
<sequence length="139" mass="15692">MFQKESLQQEEGMSLIEVVVGITLLTIALIPMMNFFANNTRMTHNLGMREKALNLAQATIEGLKAQDFDSLSDSTDDYGNITIDVDGDGNSDYLNFRRVIKIEPYPADPGDLAIRLVTVEVFWDNDNQHVELQTLIARR</sequence>
<dbReference type="AlphaFoldDB" id="A0A1T4P4N3"/>
<proteinExistence type="predicted"/>
<dbReference type="EMBL" id="FUWM01000017">
    <property type="protein sequence ID" value="SJZ86216.1"/>
    <property type="molecule type" value="Genomic_DNA"/>
</dbReference>
<keyword evidence="1" id="KW-1133">Transmembrane helix</keyword>
<name>A0A1T4P4N3_9FIRM</name>
<keyword evidence="1" id="KW-0472">Membrane</keyword>
<dbReference type="OrthoDB" id="2112508at2"/>
<evidence type="ECO:0000313" key="2">
    <source>
        <dbReference type="EMBL" id="SJZ86216.1"/>
    </source>
</evidence>
<organism evidence="2 3">
    <name type="scientific">Selenihalanaerobacter shriftii</name>
    <dbReference type="NCBI Taxonomy" id="142842"/>
    <lineage>
        <taxon>Bacteria</taxon>
        <taxon>Bacillati</taxon>
        <taxon>Bacillota</taxon>
        <taxon>Clostridia</taxon>
        <taxon>Halanaerobiales</taxon>
        <taxon>Halobacteroidaceae</taxon>
        <taxon>Selenihalanaerobacter</taxon>
    </lineage>
</organism>
<dbReference type="Proteomes" id="UP000190625">
    <property type="component" value="Unassembled WGS sequence"/>
</dbReference>